<evidence type="ECO:0000259" key="6">
    <source>
        <dbReference type="Pfam" id="PF12819"/>
    </source>
</evidence>
<feature type="domain" description="Malectin-like" evidence="6">
    <location>
        <begin position="76"/>
        <end position="248"/>
    </location>
</feature>
<proteinExistence type="predicted"/>
<dbReference type="SUPFAM" id="SSF50960">
    <property type="entry name" value="TolB, C-terminal domain"/>
    <property type="match status" value="1"/>
</dbReference>
<dbReference type="PANTHER" id="PTHR45631">
    <property type="entry name" value="OS07G0107800 PROTEIN-RELATED"/>
    <property type="match status" value="1"/>
</dbReference>
<dbReference type="GO" id="GO:0016020">
    <property type="term" value="C:membrane"/>
    <property type="evidence" value="ECO:0007669"/>
    <property type="project" value="UniProtKB-SubCell"/>
</dbReference>
<evidence type="ECO:0000256" key="1">
    <source>
        <dbReference type="ARBA" id="ARBA00004167"/>
    </source>
</evidence>
<reference evidence="7 8" key="1">
    <citation type="submission" date="2022-03" db="EMBL/GenBank/DDBJ databases">
        <authorList>
            <person name="Nunn A."/>
            <person name="Chopra R."/>
            <person name="Nunn A."/>
            <person name="Contreras Garrido A."/>
        </authorList>
    </citation>
    <scope>NUCLEOTIDE SEQUENCE [LARGE SCALE GENOMIC DNA]</scope>
</reference>
<dbReference type="AlphaFoldDB" id="A0AAU9SLF6"/>
<sequence>MLMDMHSSSNNGRFLCRIWSIYRRGFFIFVLSTQLLCRLKEMGPRILIDSWSKDSGHLAMLPEAWLPYLHIWFISLDCGLPVSELSPYNEPVTGLRFSSDAKFIQTGESGKIQANLVGDYLKPYARLRYFPDERRNCYTLSVEKDRRYLIRAGFLYGNYDGLNSNPIFDLHLGPNLWATIDLQKFVNGTMEEIIHIPTSSSLQVCLVKTGTTTPLISALELRPLDNRSYPTKSGSLKLFIRIYLNKTDGFLR</sequence>
<comment type="subcellular location">
    <subcellularLocation>
        <location evidence="1">Membrane</location>
        <topology evidence="1">Single-pass membrane protein</topology>
    </subcellularLocation>
</comment>
<keyword evidence="4" id="KW-1133">Transmembrane helix</keyword>
<dbReference type="InterPro" id="IPR024788">
    <property type="entry name" value="Malectin-like_Carb-bd_dom"/>
</dbReference>
<dbReference type="Proteomes" id="UP000836841">
    <property type="component" value="Chromosome 6"/>
</dbReference>
<keyword evidence="8" id="KW-1185">Reference proteome</keyword>
<evidence type="ECO:0000313" key="7">
    <source>
        <dbReference type="EMBL" id="CAH2069406.1"/>
    </source>
</evidence>
<evidence type="ECO:0000313" key="8">
    <source>
        <dbReference type="Proteomes" id="UP000836841"/>
    </source>
</evidence>
<evidence type="ECO:0000256" key="2">
    <source>
        <dbReference type="ARBA" id="ARBA00022692"/>
    </source>
</evidence>
<evidence type="ECO:0000256" key="4">
    <source>
        <dbReference type="ARBA" id="ARBA00022989"/>
    </source>
</evidence>
<dbReference type="Pfam" id="PF12819">
    <property type="entry name" value="Malectin_like"/>
    <property type="match status" value="1"/>
</dbReference>
<dbReference type="EMBL" id="OU466862">
    <property type="protein sequence ID" value="CAH2069406.1"/>
    <property type="molecule type" value="Genomic_DNA"/>
</dbReference>
<keyword evidence="2" id="KW-0812">Transmembrane</keyword>
<protein>
    <recommendedName>
        <fullName evidence="6">Malectin-like domain-containing protein</fullName>
    </recommendedName>
</protein>
<name>A0AAU9SLF6_THLAR</name>
<organism evidence="7 8">
    <name type="scientific">Thlaspi arvense</name>
    <name type="common">Field penny-cress</name>
    <dbReference type="NCBI Taxonomy" id="13288"/>
    <lineage>
        <taxon>Eukaryota</taxon>
        <taxon>Viridiplantae</taxon>
        <taxon>Streptophyta</taxon>
        <taxon>Embryophyta</taxon>
        <taxon>Tracheophyta</taxon>
        <taxon>Spermatophyta</taxon>
        <taxon>Magnoliopsida</taxon>
        <taxon>eudicotyledons</taxon>
        <taxon>Gunneridae</taxon>
        <taxon>Pentapetalae</taxon>
        <taxon>rosids</taxon>
        <taxon>malvids</taxon>
        <taxon>Brassicales</taxon>
        <taxon>Brassicaceae</taxon>
        <taxon>Thlaspideae</taxon>
        <taxon>Thlaspi</taxon>
    </lineage>
</organism>
<gene>
    <name evidence="7" type="ORF">TAV2_LOCUS20708</name>
</gene>
<accession>A0AAU9SLF6</accession>
<dbReference type="PANTHER" id="PTHR45631:SF22">
    <property type="entry name" value="LRR RECEPTOR-LIKE SERINE_THREONINE-PROTEIN KINASE PAM74-RELATED"/>
    <property type="match status" value="1"/>
</dbReference>
<keyword evidence="3" id="KW-0732">Signal</keyword>
<evidence type="ECO:0000256" key="3">
    <source>
        <dbReference type="ARBA" id="ARBA00022729"/>
    </source>
</evidence>
<keyword evidence="5" id="KW-0472">Membrane</keyword>
<evidence type="ECO:0000256" key="5">
    <source>
        <dbReference type="ARBA" id="ARBA00023136"/>
    </source>
</evidence>